<dbReference type="Gene3D" id="1.10.260.40">
    <property type="entry name" value="lambda repressor-like DNA-binding domains"/>
    <property type="match status" value="1"/>
</dbReference>
<evidence type="ECO:0000259" key="2">
    <source>
        <dbReference type="SMART" id="SM00530"/>
    </source>
</evidence>
<dbReference type="EMBL" id="PENI01000049">
    <property type="protein sequence ID" value="RMB79978.1"/>
    <property type="molecule type" value="Genomic_DNA"/>
</dbReference>
<proteinExistence type="predicted"/>
<feature type="compositionally biased region" description="Pro residues" evidence="1">
    <location>
        <begin position="98"/>
        <end position="107"/>
    </location>
</feature>
<dbReference type="Pfam" id="PF10901">
    <property type="entry name" value="DUF2690"/>
    <property type="match status" value="1"/>
</dbReference>
<dbReference type="SUPFAM" id="SSF47413">
    <property type="entry name" value="lambda repressor-like DNA-binding domains"/>
    <property type="match status" value="1"/>
</dbReference>
<dbReference type="Pfam" id="PF13560">
    <property type="entry name" value="HTH_31"/>
    <property type="match status" value="1"/>
</dbReference>
<dbReference type="CDD" id="cd00093">
    <property type="entry name" value="HTH_XRE"/>
    <property type="match status" value="1"/>
</dbReference>
<gene>
    <name evidence="3" type="ORF">CTZ28_42470</name>
</gene>
<evidence type="ECO:0000256" key="1">
    <source>
        <dbReference type="SAM" id="MobiDB-lite"/>
    </source>
</evidence>
<evidence type="ECO:0000313" key="4">
    <source>
        <dbReference type="Proteomes" id="UP000270471"/>
    </source>
</evidence>
<keyword evidence="4" id="KW-1185">Reference proteome</keyword>
<reference evidence="3 4" key="1">
    <citation type="submission" date="2017-11" db="EMBL/GenBank/DDBJ databases">
        <title>Draft genome of actinobacteria isolated from guarana (Paullinia cupana (Mart.) Ducke.</title>
        <authorList>
            <person name="Siqueira K.A."/>
            <person name="Liotti R.G."/>
            <person name="Mendes T.A.O."/>
            <person name="Soares M.A."/>
        </authorList>
    </citation>
    <scope>NUCLEOTIDE SEQUENCE [LARGE SCALE GENOMIC DNA]</scope>
    <source>
        <strain evidence="3 4">193</strain>
    </source>
</reference>
<accession>A0A3M0HV62</accession>
<name>A0A3M0HV62_9ACTN</name>
<dbReference type="SMART" id="SM00530">
    <property type="entry name" value="HTH_XRE"/>
    <property type="match status" value="1"/>
</dbReference>
<dbReference type="RefSeq" id="WP_121895168.1">
    <property type="nucleotide sequence ID" value="NZ_PENI01000049.1"/>
</dbReference>
<dbReference type="OrthoDB" id="9815541at2"/>
<comment type="caution">
    <text evidence="3">The sequence shown here is derived from an EMBL/GenBank/DDBJ whole genome shotgun (WGS) entry which is preliminary data.</text>
</comment>
<feature type="domain" description="HTH cro/C1-type" evidence="2">
    <location>
        <begin position="19"/>
        <end position="74"/>
    </location>
</feature>
<dbReference type="AlphaFoldDB" id="A0A3M0HV62"/>
<protein>
    <recommendedName>
        <fullName evidence="2">HTH cro/C1-type domain-containing protein</fullName>
    </recommendedName>
</protein>
<dbReference type="InterPro" id="IPR001387">
    <property type="entry name" value="Cro/C1-type_HTH"/>
</dbReference>
<organism evidence="3 4">
    <name type="scientific">Streptomyces shenzhenensis</name>
    <dbReference type="NCBI Taxonomy" id="943815"/>
    <lineage>
        <taxon>Bacteria</taxon>
        <taxon>Bacillati</taxon>
        <taxon>Actinomycetota</taxon>
        <taxon>Actinomycetes</taxon>
        <taxon>Kitasatosporales</taxon>
        <taxon>Streptomycetaceae</taxon>
        <taxon>Streptomyces</taxon>
    </lineage>
</organism>
<dbReference type="GO" id="GO:0003677">
    <property type="term" value="F:DNA binding"/>
    <property type="evidence" value="ECO:0007669"/>
    <property type="project" value="InterPro"/>
</dbReference>
<feature type="region of interest" description="Disordered" evidence="1">
    <location>
        <begin position="79"/>
        <end position="107"/>
    </location>
</feature>
<dbReference type="InterPro" id="IPR010982">
    <property type="entry name" value="Lambda_DNA-bd_dom_sf"/>
</dbReference>
<evidence type="ECO:0000313" key="3">
    <source>
        <dbReference type="EMBL" id="RMB79978.1"/>
    </source>
</evidence>
<sequence length="268" mass="27636">MRQPPPPGPTSPDEPLAVRLRALKDRTGLSLAALAARTPYSKSAWHRYLAGIQRPPRSAVEALARLADTDPGPVVALWETGGGPPSPAAPATAGRLGPPRPRLPRLPRPPLPALALLAVAVATATAFAVSGRQGPQGAQNAMASPRCHAASCRGALPDTSACARDARTESAVSDTGYDVRLRYSPACGTAWSEVRVRSPRPREVSVRVGQDVLSATYSGADSAGYTSPMLAVPSARGVEACAEVDGRRACTGLGSDESAEGADPAAQR</sequence>
<dbReference type="Proteomes" id="UP000270471">
    <property type="component" value="Unassembled WGS sequence"/>
</dbReference>
<dbReference type="InterPro" id="IPR021224">
    <property type="entry name" value="DUF2690"/>
</dbReference>